<dbReference type="RefSeq" id="WP_204731114.1">
    <property type="nucleotide sequence ID" value="NZ_JAVDWE010000009.1"/>
</dbReference>
<dbReference type="Pfam" id="PF05930">
    <property type="entry name" value="Phage_AlpA"/>
    <property type="match status" value="1"/>
</dbReference>
<keyword evidence="2" id="KW-1185">Reference proteome</keyword>
<reference evidence="1 2" key="1">
    <citation type="submission" date="2023-07" db="EMBL/GenBank/DDBJ databases">
        <title>Sorghum-associated microbial communities from plants grown in Nebraska, USA.</title>
        <authorList>
            <person name="Schachtman D."/>
        </authorList>
    </citation>
    <scope>NUCLEOTIDE SEQUENCE [LARGE SCALE GENOMIC DNA]</scope>
    <source>
        <strain evidence="1 2">BE240</strain>
    </source>
</reference>
<comment type="caution">
    <text evidence="1">The sequence shown here is derived from an EMBL/GenBank/DDBJ whole genome shotgun (WGS) entry which is preliminary data.</text>
</comment>
<dbReference type="PANTHER" id="PTHR36154">
    <property type="entry name" value="DNA-BINDING TRANSCRIPTIONAL ACTIVATOR ALPA"/>
    <property type="match status" value="1"/>
</dbReference>
<proteinExistence type="predicted"/>
<evidence type="ECO:0000313" key="1">
    <source>
        <dbReference type="EMBL" id="MDR7095647.1"/>
    </source>
</evidence>
<dbReference type="InterPro" id="IPR010260">
    <property type="entry name" value="AlpA"/>
</dbReference>
<accession>A0ABU1VDV8</accession>
<keyword evidence="1" id="KW-0238">DNA-binding</keyword>
<organism evidence="1 2">
    <name type="scientific">Hydrogenophaga laconesensis</name>
    <dbReference type="NCBI Taxonomy" id="1805971"/>
    <lineage>
        <taxon>Bacteria</taxon>
        <taxon>Pseudomonadati</taxon>
        <taxon>Pseudomonadota</taxon>
        <taxon>Betaproteobacteria</taxon>
        <taxon>Burkholderiales</taxon>
        <taxon>Comamonadaceae</taxon>
        <taxon>Hydrogenophaga</taxon>
    </lineage>
</organism>
<dbReference type="InterPro" id="IPR052931">
    <property type="entry name" value="Prophage_regulatory_activator"/>
</dbReference>
<dbReference type="Proteomes" id="UP001265550">
    <property type="component" value="Unassembled WGS sequence"/>
</dbReference>
<dbReference type="EMBL" id="JAVDWE010000009">
    <property type="protein sequence ID" value="MDR7095647.1"/>
    <property type="molecule type" value="Genomic_DNA"/>
</dbReference>
<sequence length="88" mass="9793">MRTDGGSRSQFFNFLPAQERAVPAHEAAAVLGMGRSSFYSLMRPDSKNFDPNFPKPIRVSARRVVWLYSSLVSWLEARSQVSTDGGAK</sequence>
<dbReference type="GO" id="GO:0003677">
    <property type="term" value="F:DNA binding"/>
    <property type="evidence" value="ECO:0007669"/>
    <property type="project" value="UniProtKB-KW"/>
</dbReference>
<dbReference type="PANTHER" id="PTHR36154:SF1">
    <property type="entry name" value="DNA-BINDING TRANSCRIPTIONAL ACTIVATOR ALPA"/>
    <property type="match status" value="1"/>
</dbReference>
<name>A0ABU1VDV8_9BURK</name>
<protein>
    <submittedName>
        <fullName evidence="1">DNA-binding transcriptional regulator AlpA</fullName>
    </submittedName>
</protein>
<evidence type="ECO:0000313" key="2">
    <source>
        <dbReference type="Proteomes" id="UP001265550"/>
    </source>
</evidence>
<gene>
    <name evidence="1" type="ORF">J2X09_003398</name>
</gene>